<proteinExistence type="predicted"/>
<dbReference type="GO" id="GO:0004252">
    <property type="term" value="F:serine-type endopeptidase activity"/>
    <property type="evidence" value="ECO:0007669"/>
    <property type="project" value="InterPro"/>
</dbReference>
<dbReference type="STRING" id="356660.SAMN05444336_10559"/>
<evidence type="ECO:0000256" key="1">
    <source>
        <dbReference type="ARBA" id="ARBA00022801"/>
    </source>
</evidence>
<keyword evidence="1" id="KW-0378">Hydrolase</keyword>
<reference evidence="2 3" key="1">
    <citation type="submission" date="2016-10" db="EMBL/GenBank/DDBJ databases">
        <authorList>
            <person name="de Groot N.N."/>
        </authorList>
    </citation>
    <scope>NUCLEOTIDE SEQUENCE [LARGE SCALE GENOMIC DNA]</scope>
    <source>
        <strain evidence="2 3">DSM 17890</strain>
    </source>
</reference>
<accession>A0A1H3BK19</accession>
<dbReference type="Gene3D" id="3.40.50.200">
    <property type="entry name" value="Peptidase S8/S53 domain"/>
    <property type="match status" value="1"/>
</dbReference>
<dbReference type="RefSeq" id="WP_092683036.1">
    <property type="nucleotide sequence ID" value="NZ_FNMZ01000005.1"/>
</dbReference>
<dbReference type="OrthoDB" id="8010691at2"/>
<keyword evidence="3" id="KW-1185">Reference proteome</keyword>
<dbReference type="PROSITE" id="PS00136">
    <property type="entry name" value="SUBTILASE_ASP"/>
    <property type="match status" value="1"/>
</dbReference>
<evidence type="ECO:0000313" key="2">
    <source>
        <dbReference type="EMBL" id="SDX42302.1"/>
    </source>
</evidence>
<dbReference type="Proteomes" id="UP000199118">
    <property type="component" value="Unassembled WGS sequence"/>
</dbReference>
<dbReference type="InterPro" id="IPR023827">
    <property type="entry name" value="Peptidase_S8_Asp-AS"/>
</dbReference>
<dbReference type="EMBL" id="FNMZ01000005">
    <property type="protein sequence ID" value="SDX42302.1"/>
    <property type="molecule type" value="Genomic_DNA"/>
</dbReference>
<evidence type="ECO:0008006" key="4">
    <source>
        <dbReference type="Google" id="ProtNLM"/>
    </source>
</evidence>
<protein>
    <recommendedName>
        <fullName evidence="4">Subtilase family protein</fullName>
    </recommendedName>
</protein>
<dbReference type="AlphaFoldDB" id="A0A1H3BK19"/>
<dbReference type="InterPro" id="IPR036852">
    <property type="entry name" value="Peptidase_S8/S53_dom_sf"/>
</dbReference>
<sequence length="745" mass="76035">MQWTDSAGGPDFSGIRGMDPAAGWLLGPGGIDDYLGDFLEGQGAEPGGRAALAPLIAGGKDLAQVVFSVSPDAGQGGAVLRALRRALRGYAREQGRRPPGGLFPGDAAELLADRAATVTAELRFLLWLAGDHAQARPFREAGKRLLLGPPLRLRALASDGPAEAEDDDAPGPDLTPAVAPGHIPGDAVFVAVIDDGFALAHASFRKPGGGSRIAAYWDQEADHEGPLSALPFGRELRGADIDAALARAGGPSGALAPSALASSALAPAATDEAAFYADPALAPFFPHRAGGLPGAVSHGTVVLDLAAELEPGADPDKRPLIAVRLPRSSVQDTTGAEVKPLLIAGVRYALAAARRAAGRRDVKLVICISYGVFAGAMDGESTLERALDAILEAEDGRVAIVLPSGNGRLDQAVARAALSAEAPAASLTWRIQPDDRTPSFLQIWGSEALEAADLTLRVTPPGGPQSPPLRLGRAQRLWLRGGGSVTAELASVEPRGDGGGRALTLSVRPSEAMRPARPLFPPEARSCAPAGAWRLELSAPGLAAGEVVEVLLRAQRDDSLSGFPPSGRQPYFPFPSAAEQEVWLEDRRLADPAQGDATVRLDATLNAFATGRHVVVAGACAAATGAPSWYSAGGPVRTQGREGPDLLAPSDRSVIRAGVIGAGFGSAARFPVSGASVAAPQAAQRLAAALAAGMRAPGGARGLARSLAAADEAAAGWPGPAPSSRRGGAGRLATLRVSGMGALND</sequence>
<evidence type="ECO:0000313" key="3">
    <source>
        <dbReference type="Proteomes" id="UP000199118"/>
    </source>
</evidence>
<gene>
    <name evidence="2" type="ORF">SAMN05444336_10559</name>
</gene>
<name>A0A1H3BK19_9RHOB</name>
<organism evidence="2 3">
    <name type="scientific">Albimonas donghaensis</name>
    <dbReference type="NCBI Taxonomy" id="356660"/>
    <lineage>
        <taxon>Bacteria</taxon>
        <taxon>Pseudomonadati</taxon>
        <taxon>Pseudomonadota</taxon>
        <taxon>Alphaproteobacteria</taxon>
        <taxon>Rhodobacterales</taxon>
        <taxon>Paracoccaceae</taxon>
        <taxon>Albimonas</taxon>
    </lineage>
</organism>
<dbReference type="SUPFAM" id="SSF52743">
    <property type="entry name" value="Subtilisin-like"/>
    <property type="match status" value="1"/>
</dbReference>
<dbReference type="GO" id="GO:0006508">
    <property type="term" value="P:proteolysis"/>
    <property type="evidence" value="ECO:0007669"/>
    <property type="project" value="InterPro"/>
</dbReference>